<dbReference type="PANTHER" id="PTHR39177">
    <property type="entry name" value="ABC TRANSPORTER PERMEASE YTRC-RELATED"/>
    <property type="match status" value="1"/>
</dbReference>
<sequence>MVVGELIRKEIRQYWVQLLLSILAISFMIPIRVWTQYLEYRNFEEALESNMFTINFEYSDPTFIFIVFVVTLGIVQIGVERNNGTLEFNLAMPFSRASIYISKWMVGFGSILISWFISFGLTGLIIKLAGIPTVNFENYFWFLIGSLLLFYTMTFSAGAITGSPFAQGLVTITVGILPLLFIGLIGVQLEVLTEPDFLFSNEQFLSAYNLTPITYVFFKYDSFPIKEVYPPFIEAVFFFILGLFAFIKHPFERNGSFFVWKWMERPIQVFVILLGILGFSSFGYLSTFDHSMVGYFVGAAAGAFIGFIVSYFVIYKKKNEI</sequence>
<dbReference type="EMBL" id="LWSG01000002">
    <property type="protein sequence ID" value="OAS88714.1"/>
    <property type="molecule type" value="Genomic_DNA"/>
</dbReference>
<dbReference type="PRINTS" id="PR02026">
    <property type="entry name" value="YTRCYTRDABC"/>
</dbReference>
<keyword evidence="1" id="KW-0472">Membrane</keyword>
<dbReference type="GO" id="GO:0005886">
    <property type="term" value="C:plasma membrane"/>
    <property type="evidence" value="ECO:0007669"/>
    <property type="project" value="UniProtKB-SubCell"/>
</dbReference>
<feature type="transmembrane region" description="Helical" evidence="1">
    <location>
        <begin position="61"/>
        <end position="79"/>
    </location>
</feature>
<gene>
    <name evidence="2" type="ORF">A6K24_14755</name>
</gene>
<dbReference type="Proteomes" id="UP000078534">
    <property type="component" value="Unassembled WGS sequence"/>
</dbReference>
<dbReference type="InterPro" id="IPR023264">
    <property type="entry name" value="ABC_transptr_acetoin_YtrC/YtrD"/>
</dbReference>
<evidence type="ECO:0008006" key="4">
    <source>
        <dbReference type="Google" id="ProtNLM"/>
    </source>
</evidence>
<keyword evidence="1" id="KW-1133">Transmembrane helix</keyword>
<feature type="transmembrane region" description="Helical" evidence="1">
    <location>
        <begin position="169"/>
        <end position="189"/>
    </location>
</feature>
<feature type="transmembrane region" description="Helical" evidence="1">
    <location>
        <begin position="14"/>
        <end position="34"/>
    </location>
</feature>
<keyword evidence="1" id="KW-0812">Transmembrane</keyword>
<dbReference type="Pfam" id="PF12679">
    <property type="entry name" value="ABC2_membrane_2"/>
    <property type="match status" value="1"/>
</dbReference>
<protein>
    <recommendedName>
        <fullName evidence="4">ABC transporter permease subunit</fullName>
    </recommendedName>
</protein>
<reference evidence="3" key="1">
    <citation type="submission" date="2016-04" db="EMBL/GenBank/DDBJ databases">
        <authorList>
            <person name="Lyu Z."/>
            <person name="Lyu W."/>
        </authorList>
    </citation>
    <scope>NUCLEOTIDE SEQUENCE [LARGE SCALE GENOMIC DNA]</scope>
    <source>
        <strain evidence="3">C44</strain>
    </source>
</reference>
<feature type="transmembrane region" description="Helical" evidence="1">
    <location>
        <begin position="138"/>
        <end position="157"/>
    </location>
</feature>
<dbReference type="PANTHER" id="PTHR39177:SF1">
    <property type="entry name" value="ABC TRANSPORTER PERMEASE YTRC-RELATED"/>
    <property type="match status" value="1"/>
</dbReference>
<dbReference type="OrthoDB" id="2912723at2"/>
<feature type="transmembrane region" description="Helical" evidence="1">
    <location>
        <begin position="100"/>
        <end position="126"/>
    </location>
</feature>
<evidence type="ECO:0000256" key="1">
    <source>
        <dbReference type="SAM" id="Phobius"/>
    </source>
</evidence>
<accession>A0A179T578</accession>
<dbReference type="STRING" id="152268.A6K24_14755"/>
<feature type="transmembrane region" description="Helical" evidence="1">
    <location>
        <begin position="292"/>
        <end position="314"/>
    </location>
</feature>
<feature type="transmembrane region" description="Helical" evidence="1">
    <location>
        <begin position="267"/>
        <end position="286"/>
    </location>
</feature>
<evidence type="ECO:0000313" key="3">
    <source>
        <dbReference type="Proteomes" id="UP000078534"/>
    </source>
</evidence>
<evidence type="ECO:0000313" key="2">
    <source>
        <dbReference type="EMBL" id="OAS88714.1"/>
    </source>
</evidence>
<dbReference type="RefSeq" id="WP_066326447.1">
    <property type="nucleotide sequence ID" value="NZ_LWSG01000002.1"/>
</dbReference>
<organism evidence="2 3">
    <name type="scientific">Metabacillus litoralis</name>
    <dbReference type="NCBI Taxonomy" id="152268"/>
    <lineage>
        <taxon>Bacteria</taxon>
        <taxon>Bacillati</taxon>
        <taxon>Bacillota</taxon>
        <taxon>Bacilli</taxon>
        <taxon>Bacillales</taxon>
        <taxon>Bacillaceae</taxon>
        <taxon>Metabacillus</taxon>
    </lineage>
</organism>
<keyword evidence="3" id="KW-1185">Reference proteome</keyword>
<name>A0A179T578_9BACI</name>
<dbReference type="InterPro" id="IPR053046">
    <property type="entry name" value="ABC-5_transporter"/>
</dbReference>
<dbReference type="AlphaFoldDB" id="A0A179T578"/>
<feature type="transmembrane region" description="Helical" evidence="1">
    <location>
        <begin position="228"/>
        <end position="247"/>
    </location>
</feature>
<proteinExistence type="predicted"/>
<dbReference type="GO" id="GO:0140359">
    <property type="term" value="F:ABC-type transporter activity"/>
    <property type="evidence" value="ECO:0007669"/>
    <property type="project" value="InterPro"/>
</dbReference>
<comment type="caution">
    <text evidence="2">The sequence shown here is derived from an EMBL/GenBank/DDBJ whole genome shotgun (WGS) entry which is preliminary data.</text>
</comment>